<evidence type="ECO:0000313" key="3">
    <source>
        <dbReference type="Proteomes" id="UP000663873"/>
    </source>
</evidence>
<comment type="caution">
    <text evidence="1">The sequence shown here is derived from an EMBL/GenBank/DDBJ whole genome shotgun (WGS) entry which is preliminary data.</text>
</comment>
<organism evidence="1 3">
    <name type="scientific">Rotaria socialis</name>
    <dbReference type="NCBI Taxonomy" id="392032"/>
    <lineage>
        <taxon>Eukaryota</taxon>
        <taxon>Metazoa</taxon>
        <taxon>Spiralia</taxon>
        <taxon>Gnathifera</taxon>
        <taxon>Rotifera</taxon>
        <taxon>Eurotatoria</taxon>
        <taxon>Bdelloidea</taxon>
        <taxon>Philodinida</taxon>
        <taxon>Philodinidae</taxon>
        <taxon>Rotaria</taxon>
    </lineage>
</organism>
<reference evidence="1" key="1">
    <citation type="submission" date="2021-02" db="EMBL/GenBank/DDBJ databases">
        <authorList>
            <person name="Nowell W R."/>
        </authorList>
    </citation>
    <scope>NUCLEOTIDE SEQUENCE</scope>
</reference>
<gene>
    <name evidence="1" type="ORF">UJA718_LOCUS41753</name>
    <name evidence="2" type="ORF">UJA718_LOCUS41757</name>
</gene>
<dbReference type="Gene3D" id="2.60.40.1180">
    <property type="entry name" value="Golgi alpha-mannosidase II"/>
    <property type="match status" value="1"/>
</dbReference>
<accession>A0A821Q0C0</accession>
<feature type="non-terminal residue" evidence="1">
    <location>
        <position position="1"/>
    </location>
</feature>
<dbReference type="EMBL" id="CAJOBP010050737">
    <property type="protein sequence ID" value="CAF4811754.1"/>
    <property type="molecule type" value="Genomic_DNA"/>
</dbReference>
<dbReference type="Proteomes" id="UP000663873">
    <property type="component" value="Unassembled WGS sequence"/>
</dbReference>
<dbReference type="AlphaFoldDB" id="A0A821Q0C0"/>
<evidence type="ECO:0000313" key="1">
    <source>
        <dbReference type="EMBL" id="CAF4811669.1"/>
    </source>
</evidence>
<keyword evidence="3" id="KW-1185">Reference proteome</keyword>
<protein>
    <submittedName>
        <fullName evidence="1">Uncharacterized protein</fullName>
    </submittedName>
</protein>
<name>A0A821Q0C0_9BILA</name>
<dbReference type="EMBL" id="CAJOBP010050726">
    <property type="protein sequence ID" value="CAF4811669.1"/>
    <property type="molecule type" value="Genomic_DNA"/>
</dbReference>
<proteinExistence type="predicted"/>
<sequence length="40" mass="4489">SQWGNASGNLFWDDGDSIDSIETKTYNYLEFSLTNAVSNQ</sequence>
<dbReference type="InterPro" id="IPR013780">
    <property type="entry name" value="Glyco_hydro_b"/>
</dbReference>
<evidence type="ECO:0000313" key="2">
    <source>
        <dbReference type="EMBL" id="CAF4811754.1"/>
    </source>
</evidence>